<dbReference type="AlphaFoldDB" id="A0A1I6FG12"/>
<dbReference type="RefSeq" id="WP_093605297.1">
    <property type="nucleotide sequence ID" value="NZ_FOYL01000015.1"/>
</dbReference>
<dbReference type="SUPFAM" id="SSF117396">
    <property type="entry name" value="TM1631-like"/>
    <property type="match status" value="1"/>
</dbReference>
<dbReference type="InterPro" id="IPR036520">
    <property type="entry name" value="UPF0759_sf"/>
</dbReference>
<reference evidence="2" key="1">
    <citation type="submission" date="2016-10" db="EMBL/GenBank/DDBJ databases">
        <authorList>
            <person name="Varghese N."/>
            <person name="Submissions S."/>
        </authorList>
    </citation>
    <scope>NUCLEOTIDE SEQUENCE [LARGE SCALE GENOMIC DNA]</scope>
    <source>
        <strain evidence="2">DSM 44232</strain>
    </source>
</reference>
<gene>
    <name evidence="1" type="ORF">SAMN04488564_115190</name>
</gene>
<dbReference type="Gene3D" id="3.20.20.410">
    <property type="entry name" value="Protein of unknown function UPF0759"/>
    <property type="match status" value="1"/>
</dbReference>
<dbReference type="EMBL" id="FOYL01000015">
    <property type="protein sequence ID" value="SFR28881.1"/>
    <property type="molecule type" value="Genomic_DNA"/>
</dbReference>
<dbReference type="STRING" id="84724.SAMN04488564_115190"/>
<protein>
    <submittedName>
        <fullName evidence="1">Uncharacterized conserved protein YecE, DUF72 family</fullName>
    </submittedName>
</protein>
<dbReference type="PANTHER" id="PTHR30348">
    <property type="entry name" value="UNCHARACTERIZED PROTEIN YECE"/>
    <property type="match status" value="1"/>
</dbReference>
<evidence type="ECO:0000313" key="2">
    <source>
        <dbReference type="Proteomes" id="UP000198583"/>
    </source>
</evidence>
<keyword evidence="2" id="KW-1185">Reference proteome</keyword>
<dbReference type="PANTHER" id="PTHR30348:SF4">
    <property type="entry name" value="DUF72 DOMAIN-CONTAINING PROTEIN"/>
    <property type="match status" value="1"/>
</dbReference>
<sequence>MGEVRIGTSGWVYPPWRGVFYPKGVTQKRELAYLSEQLGSVEINGSFYSLQRPSSYRKWAAETPDDFVFAVKGSRFITHMKRLKDGHELLANYLASGVLALGPKLGPILWQLPPTLQFDADLLTAFFEALPRTTTEAAEIAKRHDHRVDPAHTTTDAERPMRHALEVRHDSYHTPEFVDLLRRHDIALVVADAAGKYPFIEEVTSDFVYVRLHGHDELYVSGYTDEGLDLWAGKVRAWREQGDVFVYFDNDAKAYAPRDAMALQKLVQDRLAD</sequence>
<dbReference type="Pfam" id="PF01904">
    <property type="entry name" value="DUF72"/>
    <property type="match status" value="1"/>
</dbReference>
<accession>A0A1I6FG12</accession>
<name>A0A1I6FG12_9PSEU</name>
<evidence type="ECO:0000313" key="1">
    <source>
        <dbReference type="EMBL" id="SFR28881.1"/>
    </source>
</evidence>
<proteinExistence type="predicted"/>
<dbReference type="OrthoDB" id="9780310at2"/>
<dbReference type="Proteomes" id="UP000198583">
    <property type="component" value="Unassembled WGS sequence"/>
</dbReference>
<dbReference type="InterPro" id="IPR002763">
    <property type="entry name" value="DUF72"/>
</dbReference>
<organism evidence="1 2">
    <name type="scientific">Lentzea waywayandensis</name>
    <dbReference type="NCBI Taxonomy" id="84724"/>
    <lineage>
        <taxon>Bacteria</taxon>
        <taxon>Bacillati</taxon>
        <taxon>Actinomycetota</taxon>
        <taxon>Actinomycetes</taxon>
        <taxon>Pseudonocardiales</taxon>
        <taxon>Pseudonocardiaceae</taxon>
        <taxon>Lentzea</taxon>
    </lineage>
</organism>